<accession>A0A7G5IIT4</accession>
<comment type="subcellular location">
    <subcellularLocation>
        <location evidence="1">Cell membrane</location>
        <topology evidence="1">Multi-pass membrane protein</topology>
    </subcellularLocation>
</comment>
<feature type="domain" description="ABC3 transporter permease C-terminal" evidence="7">
    <location>
        <begin position="282"/>
        <end position="396"/>
    </location>
</feature>
<protein>
    <submittedName>
        <fullName evidence="9">ABC transporter permease</fullName>
    </submittedName>
</protein>
<dbReference type="RefSeq" id="WP_182296984.1">
    <property type="nucleotide sequence ID" value="NZ_CP059851.1"/>
</dbReference>
<sequence>MTMTSTVHTAADKGPSLLRQVRALGPIALGNMRQAHWSSLTIFLCVMLVVIILNAFLGMSRGFAAASRSAGSETVAVLIGRQSQSEANSQISREQIELLAGAPGIVRGASGAILSPELTMTVSGRKIEDGARTNSTLRGLGPNGLALRDGFRITAGRSFTPGRYELIAGRRLTESVRNSRVGDQIMLAGRTWTVVGEYELASAVFEGEYLADIGAVQSAYNRDNQYQSIRARLDGTTGMATLKAFLAHDPRLDLDALTERALYHDQVKNTSNLIMYMGWPLAGILSIGALAGVFNTMLIVLEGRRHSLRVMRLLGFSNAAIVLASVMETILLALAGGVAGTLLVWLAANGAPATMIGSGFTTINYDLRIDALAFAQSLGLAAFLGLLGGSLPTLKSVFQRRA</sequence>
<dbReference type="PANTHER" id="PTHR30572:SF15">
    <property type="entry name" value="ABC TRANSPORTER PERMEASE"/>
    <property type="match status" value="1"/>
</dbReference>
<keyword evidence="4 6" id="KW-1133">Transmembrane helix</keyword>
<dbReference type="EMBL" id="CP059851">
    <property type="protein sequence ID" value="QMW23276.1"/>
    <property type="molecule type" value="Genomic_DNA"/>
</dbReference>
<reference evidence="9 10" key="1">
    <citation type="submission" date="2020-07" db="EMBL/GenBank/DDBJ databases">
        <title>Complete genome sequence for Sandaracinobacter sp. M6.</title>
        <authorList>
            <person name="Tang Y."/>
            <person name="Liu Q."/>
            <person name="Guo Z."/>
            <person name="Lei P."/>
            <person name="Huang B."/>
        </authorList>
    </citation>
    <scope>NUCLEOTIDE SEQUENCE [LARGE SCALE GENOMIC DNA]</scope>
    <source>
        <strain evidence="9 10">M6</strain>
    </source>
</reference>
<feature type="transmembrane region" description="Helical" evidence="6">
    <location>
        <begin position="40"/>
        <end position="59"/>
    </location>
</feature>
<dbReference type="AlphaFoldDB" id="A0A7G5IIT4"/>
<proteinExistence type="predicted"/>
<feature type="transmembrane region" description="Helical" evidence="6">
    <location>
        <begin position="276"/>
        <end position="301"/>
    </location>
</feature>
<name>A0A7G5IIT4_9SPHN</name>
<keyword evidence="10" id="KW-1185">Reference proteome</keyword>
<keyword evidence="5 6" id="KW-0472">Membrane</keyword>
<dbReference type="Pfam" id="PF12704">
    <property type="entry name" value="MacB_PCD"/>
    <property type="match status" value="1"/>
</dbReference>
<evidence type="ECO:0000259" key="8">
    <source>
        <dbReference type="Pfam" id="PF12704"/>
    </source>
</evidence>
<evidence type="ECO:0000256" key="5">
    <source>
        <dbReference type="ARBA" id="ARBA00023136"/>
    </source>
</evidence>
<dbReference type="GO" id="GO:0005886">
    <property type="term" value="C:plasma membrane"/>
    <property type="evidence" value="ECO:0007669"/>
    <property type="project" value="UniProtKB-SubCell"/>
</dbReference>
<gene>
    <name evidence="9" type="ORF">H3309_01830</name>
</gene>
<evidence type="ECO:0000256" key="2">
    <source>
        <dbReference type="ARBA" id="ARBA00022475"/>
    </source>
</evidence>
<evidence type="ECO:0000256" key="1">
    <source>
        <dbReference type="ARBA" id="ARBA00004651"/>
    </source>
</evidence>
<keyword evidence="2" id="KW-1003">Cell membrane</keyword>
<feature type="transmembrane region" description="Helical" evidence="6">
    <location>
        <begin position="313"/>
        <end position="346"/>
    </location>
</feature>
<dbReference type="Proteomes" id="UP000515292">
    <property type="component" value="Chromosome"/>
</dbReference>
<evidence type="ECO:0000259" key="7">
    <source>
        <dbReference type="Pfam" id="PF02687"/>
    </source>
</evidence>
<dbReference type="Pfam" id="PF02687">
    <property type="entry name" value="FtsX"/>
    <property type="match status" value="1"/>
</dbReference>
<dbReference type="KEGG" id="sand:H3309_01830"/>
<dbReference type="InterPro" id="IPR025857">
    <property type="entry name" value="MacB_PCD"/>
</dbReference>
<evidence type="ECO:0000313" key="9">
    <source>
        <dbReference type="EMBL" id="QMW23276.1"/>
    </source>
</evidence>
<evidence type="ECO:0000313" key="10">
    <source>
        <dbReference type="Proteomes" id="UP000515292"/>
    </source>
</evidence>
<keyword evidence="3 6" id="KW-0812">Transmembrane</keyword>
<dbReference type="InterPro" id="IPR050250">
    <property type="entry name" value="Macrolide_Exporter_MacB"/>
</dbReference>
<feature type="domain" description="MacB-like periplasmic core" evidence="8">
    <location>
        <begin position="40"/>
        <end position="240"/>
    </location>
</feature>
<dbReference type="PANTHER" id="PTHR30572">
    <property type="entry name" value="MEMBRANE COMPONENT OF TRANSPORTER-RELATED"/>
    <property type="match status" value="1"/>
</dbReference>
<feature type="transmembrane region" description="Helical" evidence="6">
    <location>
        <begin position="371"/>
        <end position="391"/>
    </location>
</feature>
<dbReference type="GO" id="GO:0022857">
    <property type="term" value="F:transmembrane transporter activity"/>
    <property type="evidence" value="ECO:0007669"/>
    <property type="project" value="TreeGrafter"/>
</dbReference>
<evidence type="ECO:0000256" key="6">
    <source>
        <dbReference type="SAM" id="Phobius"/>
    </source>
</evidence>
<dbReference type="InterPro" id="IPR003838">
    <property type="entry name" value="ABC3_permease_C"/>
</dbReference>
<organism evidence="9 10">
    <name type="scientific">Sandaracinobacteroides saxicola</name>
    <dbReference type="NCBI Taxonomy" id="2759707"/>
    <lineage>
        <taxon>Bacteria</taxon>
        <taxon>Pseudomonadati</taxon>
        <taxon>Pseudomonadota</taxon>
        <taxon>Alphaproteobacteria</taxon>
        <taxon>Sphingomonadales</taxon>
        <taxon>Sphingosinicellaceae</taxon>
        <taxon>Sandaracinobacteroides</taxon>
    </lineage>
</organism>
<evidence type="ECO:0000256" key="4">
    <source>
        <dbReference type="ARBA" id="ARBA00022989"/>
    </source>
</evidence>
<evidence type="ECO:0000256" key="3">
    <source>
        <dbReference type="ARBA" id="ARBA00022692"/>
    </source>
</evidence>